<protein>
    <submittedName>
        <fullName evidence="1">Uncharacterized protein</fullName>
    </submittedName>
</protein>
<organism evidence="1 2">
    <name type="scientific">Guptibacillus hwajinpoensis</name>
    <dbReference type="NCBI Taxonomy" id="208199"/>
    <lineage>
        <taxon>Bacteria</taxon>
        <taxon>Bacillati</taxon>
        <taxon>Bacillota</taxon>
        <taxon>Bacilli</taxon>
        <taxon>Bacillales</taxon>
        <taxon>Guptibacillaceae</taxon>
        <taxon>Guptibacillus</taxon>
    </lineage>
</organism>
<dbReference type="STRING" id="157733.AB986_03430"/>
<evidence type="ECO:0000313" key="1">
    <source>
        <dbReference type="EMBL" id="KMM38367.1"/>
    </source>
</evidence>
<proteinExistence type="predicted"/>
<sequence>MEKNARGYVQDSCQALEEASRCLEQALSTVEKGQNHERIQQSLNELTAVQTHCGETANVLEQH</sequence>
<comment type="caution">
    <text evidence="1">The sequence shown here is derived from an EMBL/GenBank/DDBJ whole genome shotgun (WGS) entry which is preliminary data.</text>
</comment>
<dbReference type="AlphaFoldDB" id="A0A0J6FVH4"/>
<name>A0A0J6FVH4_9BACL</name>
<dbReference type="Proteomes" id="UP000035996">
    <property type="component" value="Unassembled WGS sequence"/>
</dbReference>
<dbReference type="PATRIC" id="fig|157733.3.peg.2903"/>
<dbReference type="RefSeq" id="WP_048309478.1">
    <property type="nucleotide sequence ID" value="NZ_CP119526.1"/>
</dbReference>
<accession>A0A0J6FVH4</accession>
<dbReference type="EMBL" id="LELK01000001">
    <property type="protein sequence ID" value="KMM38367.1"/>
    <property type="molecule type" value="Genomic_DNA"/>
</dbReference>
<keyword evidence="2" id="KW-1185">Reference proteome</keyword>
<gene>
    <name evidence="1" type="ORF">AB986_03430</name>
</gene>
<evidence type="ECO:0000313" key="2">
    <source>
        <dbReference type="Proteomes" id="UP000035996"/>
    </source>
</evidence>
<reference evidence="1" key="1">
    <citation type="submission" date="2015-06" db="EMBL/GenBank/DDBJ databases">
        <authorList>
            <person name="Liu B."/>
            <person name="Wang J."/>
            <person name="Zhu Y."/>
            <person name="Liu G."/>
            <person name="Chen Q."/>
            <person name="Zheng C."/>
            <person name="Che J."/>
            <person name="Ge C."/>
            <person name="Shi H."/>
            <person name="Pan Z."/>
            <person name="Liu X."/>
        </authorList>
    </citation>
    <scope>NUCLEOTIDE SEQUENCE [LARGE SCALE GENOMIC DNA]</scope>
    <source>
        <strain evidence="1">DSM 16346</strain>
    </source>
</reference>